<dbReference type="AlphaFoldDB" id="A0A9P9WXG5"/>
<gene>
    <name evidence="2" type="ORF">JX265_001044</name>
</gene>
<organism evidence="2 3">
    <name type="scientific">Neoarthrinium moseri</name>
    <dbReference type="NCBI Taxonomy" id="1658444"/>
    <lineage>
        <taxon>Eukaryota</taxon>
        <taxon>Fungi</taxon>
        <taxon>Dikarya</taxon>
        <taxon>Ascomycota</taxon>
        <taxon>Pezizomycotina</taxon>
        <taxon>Sordariomycetes</taxon>
        <taxon>Xylariomycetidae</taxon>
        <taxon>Amphisphaeriales</taxon>
        <taxon>Apiosporaceae</taxon>
        <taxon>Neoarthrinium</taxon>
    </lineage>
</organism>
<protein>
    <submittedName>
        <fullName evidence="2">Uncharacterized protein</fullName>
    </submittedName>
</protein>
<comment type="caution">
    <text evidence="2">The sequence shown here is derived from an EMBL/GenBank/DDBJ whole genome shotgun (WGS) entry which is preliminary data.</text>
</comment>
<keyword evidence="3" id="KW-1185">Reference proteome</keyword>
<evidence type="ECO:0000313" key="3">
    <source>
        <dbReference type="Proteomes" id="UP000829685"/>
    </source>
</evidence>
<keyword evidence="1" id="KW-0732">Signal</keyword>
<evidence type="ECO:0000256" key="1">
    <source>
        <dbReference type="SAM" id="SignalP"/>
    </source>
</evidence>
<dbReference type="EMBL" id="JAFIMR010000002">
    <property type="protein sequence ID" value="KAI1880804.1"/>
    <property type="molecule type" value="Genomic_DNA"/>
</dbReference>
<dbReference type="Proteomes" id="UP000829685">
    <property type="component" value="Unassembled WGS sequence"/>
</dbReference>
<reference evidence="2" key="1">
    <citation type="submission" date="2021-03" db="EMBL/GenBank/DDBJ databases">
        <title>Revisited historic fungal species revealed as producer of novel bioactive compounds through whole genome sequencing and comparative genomics.</title>
        <authorList>
            <person name="Vignolle G.A."/>
            <person name="Hochenegger N."/>
            <person name="Mach R.L."/>
            <person name="Mach-Aigner A.R."/>
            <person name="Javad Rahimi M."/>
            <person name="Salim K.A."/>
            <person name="Chan C.M."/>
            <person name="Lim L.B.L."/>
            <person name="Cai F."/>
            <person name="Druzhinina I.S."/>
            <person name="U'Ren J.M."/>
            <person name="Derntl C."/>
        </authorList>
    </citation>
    <scope>NUCLEOTIDE SEQUENCE</scope>
    <source>
        <strain evidence="2">TUCIM 5799</strain>
    </source>
</reference>
<proteinExistence type="predicted"/>
<accession>A0A9P9WXG5</accession>
<name>A0A9P9WXG5_9PEZI</name>
<sequence>MKSTILLALATVAFAVPSPQKPNERRNIDFGECKGKTVGQCIDEGHDESLFKQLKPSFGIGGWKDANGCKARKEFDGCYVAQNLYCAGLGKVGGTACLTIANDSCMSTTKNWVKKHCKDTKVDDVIEANQK</sequence>
<feature type="signal peptide" evidence="1">
    <location>
        <begin position="1"/>
        <end position="15"/>
    </location>
</feature>
<feature type="chain" id="PRO_5040359824" evidence="1">
    <location>
        <begin position="16"/>
        <end position="131"/>
    </location>
</feature>
<evidence type="ECO:0000313" key="2">
    <source>
        <dbReference type="EMBL" id="KAI1880804.1"/>
    </source>
</evidence>